<dbReference type="Proteomes" id="UP001207468">
    <property type="component" value="Unassembled WGS sequence"/>
</dbReference>
<reference evidence="1" key="1">
    <citation type="submission" date="2021-03" db="EMBL/GenBank/DDBJ databases">
        <title>Evolutionary priming and transition to the ectomycorrhizal habit in an iconic lineage of mushroom-forming fungi: is preadaptation a requirement?</title>
        <authorList>
            <consortium name="DOE Joint Genome Institute"/>
            <person name="Looney B.P."/>
            <person name="Miyauchi S."/>
            <person name="Morin E."/>
            <person name="Drula E."/>
            <person name="Courty P.E."/>
            <person name="Chicoki N."/>
            <person name="Fauchery L."/>
            <person name="Kohler A."/>
            <person name="Kuo A."/>
            <person name="LaButti K."/>
            <person name="Pangilinan J."/>
            <person name="Lipzen A."/>
            <person name="Riley R."/>
            <person name="Andreopoulos W."/>
            <person name="He G."/>
            <person name="Johnson J."/>
            <person name="Barry K.W."/>
            <person name="Grigoriev I.V."/>
            <person name="Nagy L."/>
            <person name="Hibbett D."/>
            <person name="Henrissat B."/>
            <person name="Matheny P.B."/>
            <person name="Labbe J."/>
            <person name="Martin A.F."/>
        </authorList>
    </citation>
    <scope>NUCLEOTIDE SEQUENCE</scope>
    <source>
        <strain evidence="1">BPL698</strain>
    </source>
</reference>
<sequence length="398" mass="44897">MANFSDLPLEILLDIIDSSLEPDADRDHRHRFVQLSNLSLVCRFFHSITIPKIFSKYRLQLRELGGGRDAGCSRSQCFLTATSLLTWCERGFHARLDHLRKRAAFVRELRIVDLFGQPPGDDHRTRSGGEPAPFDSALLLETLDTLNRVVSVTFEGTKQRRPPARFPAGLWQWLARLRPESVSFDACFAFPPLLEPLPSVRSMSLLMSREATGAIEAVRSANLDLTLENADVEGTKFKELLELYPTLERLDVRVCYRDWMPPGYFDFTSHPETQIAIHMTVTDVEAYIEAPGAWNETEERLKEAFVDDFTGLDVRRDDGSGTFVVSRPPRGQTGGIRDLHLPESDEDKEAILAFEQAILATLSGRGPFAEPTDAAFWAHLEDVFATAYFQTIEPLVRA</sequence>
<protein>
    <submittedName>
        <fullName evidence="1">Uncharacterized protein</fullName>
    </submittedName>
</protein>
<name>A0ACC0U870_9AGAM</name>
<evidence type="ECO:0000313" key="1">
    <source>
        <dbReference type="EMBL" id="KAI9507062.1"/>
    </source>
</evidence>
<gene>
    <name evidence="1" type="ORF">F5148DRAFT_1285672</name>
</gene>
<comment type="caution">
    <text evidence="1">The sequence shown here is derived from an EMBL/GenBank/DDBJ whole genome shotgun (WGS) entry which is preliminary data.</text>
</comment>
<evidence type="ECO:0000313" key="2">
    <source>
        <dbReference type="Proteomes" id="UP001207468"/>
    </source>
</evidence>
<proteinExistence type="predicted"/>
<dbReference type="EMBL" id="JAGFNK010000141">
    <property type="protein sequence ID" value="KAI9507062.1"/>
    <property type="molecule type" value="Genomic_DNA"/>
</dbReference>
<accession>A0ACC0U870</accession>
<keyword evidence="2" id="KW-1185">Reference proteome</keyword>
<organism evidence="1 2">
    <name type="scientific">Russula earlei</name>
    <dbReference type="NCBI Taxonomy" id="71964"/>
    <lineage>
        <taxon>Eukaryota</taxon>
        <taxon>Fungi</taxon>
        <taxon>Dikarya</taxon>
        <taxon>Basidiomycota</taxon>
        <taxon>Agaricomycotina</taxon>
        <taxon>Agaricomycetes</taxon>
        <taxon>Russulales</taxon>
        <taxon>Russulaceae</taxon>
        <taxon>Russula</taxon>
    </lineage>
</organism>